<dbReference type="EMBL" id="BAAARI010000012">
    <property type="protein sequence ID" value="GAA2581098.1"/>
    <property type="molecule type" value="Genomic_DNA"/>
</dbReference>
<protein>
    <recommendedName>
        <fullName evidence="1">Probable 2-phosphosulfolactate phosphatase</fullName>
    </recommendedName>
</protein>
<keyword evidence="3" id="KW-1185">Reference proteome</keyword>
<reference evidence="3" key="1">
    <citation type="journal article" date="2019" name="Int. J. Syst. Evol. Microbiol.">
        <title>The Global Catalogue of Microorganisms (GCM) 10K type strain sequencing project: providing services to taxonomists for standard genome sequencing and annotation.</title>
        <authorList>
            <consortium name="The Broad Institute Genomics Platform"/>
            <consortium name="The Broad Institute Genome Sequencing Center for Infectious Disease"/>
            <person name="Wu L."/>
            <person name="Ma J."/>
        </authorList>
    </citation>
    <scope>NUCLEOTIDE SEQUENCE [LARGE SCALE GENOMIC DNA]</scope>
    <source>
        <strain evidence="3">JCM 16365</strain>
    </source>
</reference>
<dbReference type="RefSeq" id="WP_344229141.1">
    <property type="nucleotide sequence ID" value="NZ_BAAARI010000012.1"/>
</dbReference>
<proteinExistence type="predicted"/>
<organism evidence="2 3">
    <name type="scientific">Microbacterium binotii</name>
    <dbReference type="NCBI Taxonomy" id="462710"/>
    <lineage>
        <taxon>Bacteria</taxon>
        <taxon>Bacillati</taxon>
        <taxon>Actinomycetota</taxon>
        <taxon>Actinomycetes</taxon>
        <taxon>Micrococcales</taxon>
        <taxon>Microbacteriaceae</taxon>
        <taxon>Microbacterium</taxon>
    </lineage>
</organism>
<gene>
    <name evidence="2" type="ORF">GCM10009862_20360</name>
</gene>
<evidence type="ECO:0000313" key="2">
    <source>
        <dbReference type="EMBL" id="GAA2581098.1"/>
    </source>
</evidence>
<dbReference type="InterPro" id="IPR036702">
    <property type="entry name" value="ComB-like_sf"/>
</dbReference>
<dbReference type="Pfam" id="PF04029">
    <property type="entry name" value="2-ph_phosp"/>
    <property type="match status" value="1"/>
</dbReference>
<name>A0ABP6BPT3_9MICO</name>
<dbReference type="InterPro" id="IPR005238">
    <property type="entry name" value="ComB-like"/>
</dbReference>
<sequence>MPETADQSRYQIRFEWGASGVRRLAASDVVVIVDVLSASTEVVDAVAAGRAVPLAETGVAGLAVDANDAGALVLLGALRNAASVAAAVLAEQQRRGARTSVAVIAAGDADAAGWRAAVEDQLGAGAVIDALGSLGLDHTSPEAAAACESFRGLQSAVRHLLTASASGQTLLETGEREAVLAAATLDAVSVVPVLRDGVFVAA</sequence>
<evidence type="ECO:0000313" key="3">
    <source>
        <dbReference type="Proteomes" id="UP001500274"/>
    </source>
</evidence>
<comment type="caution">
    <text evidence="2">The sequence shown here is derived from an EMBL/GenBank/DDBJ whole genome shotgun (WGS) entry which is preliminary data.</text>
</comment>
<dbReference type="Gene3D" id="3.90.1560.10">
    <property type="entry name" value="ComB-like"/>
    <property type="match status" value="1"/>
</dbReference>
<dbReference type="SUPFAM" id="SSF142823">
    <property type="entry name" value="ComB-like"/>
    <property type="match status" value="1"/>
</dbReference>
<accession>A0ABP6BPT3</accession>
<dbReference type="Proteomes" id="UP001500274">
    <property type="component" value="Unassembled WGS sequence"/>
</dbReference>
<evidence type="ECO:0000256" key="1">
    <source>
        <dbReference type="ARBA" id="ARBA00021948"/>
    </source>
</evidence>